<evidence type="ECO:0000256" key="8">
    <source>
        <dbReference type="ARBA" id="ARBA00022741"/>
    </source>
</evidence>
<dbReference type="Pfam" id="PF00672">
    <property type="entry name" value="HAMP"/>
    <property type="match status" value="1"/>
</dbReference>
<dbReference type="EMBL" id="FUWY01000002">
    <property type="protein sequence ID" value="SJZ52359.1"/>
    <property type="molecule type" value="Genomic_DNA"/>
</dbReference>
<dbReference type="SMART" id="SM00387">
    <property type="entry name" value="HATPase_c"/>
    <property type="match status" value="1"/>
</dbReference>
<dbReference type="RefSeq" id="WP_078711259.1">
    <property type="nucleotide sequence ID" value="NZ_FUWY01000002.1"/>
</dbReference>
<keyword evidence="11" id="KW-1133">Transmembrane helix</keyword>
<keyword evidence="10" id="KW-0067">ATP-binding</keyword>
<dbReference type="AlphaFoldDB" id="A0A1T4LC98"/>
<dbReference type="GO" id="GO:0005886">
    <property type="term" value="C:plasma membrane"/>
    <property type="evidence" value="ECO:0007669"/>
    <property type="project" value="UniProtKB-SubCell"/>
</dbReference>
<dbReference type="Proteomes" id="UP000243297">
    <property type="component" value="Unassembled WGS sequence"/>
</dbReference>
<evidence type="ECO:0000256" key="1">
    <source>
        <dbReference type="ARBA" id="ARBA00000085"/>
    </source>
</evidence>
<evidence type="ECO:0000256" key="9">
    <source>
        <dbReference type="ARBA" id="ARBA00022777"/>
    </source>
</evidence>
<dbReference type="Gene3D" id="6.10.340.10">
    <property type="match status" value="1"/>
</dbReference>
<comment type="subcellular location">
    <subcellularLocation>
        <location evidence="2">Cell membrane</location>
        <topology evidence="2">Multi-pass membrane protein</topology>
    </subcellularLocation>
</comment>
<dbReference type="InterPro" id="IPR036890">
    <property type="entry name" value="HATPase_C_sf"/>
</dbReference>
<dbReference type="InterPro" id="IPR050398">
    <property type="entry name" value="HssS/ArlS-like"/>
</dbReference>
<feature type="domain" description="Histidine kinase" evidence="15">
    <location>
        <begin position="435"/>
        <end position="635"/>
    </location>
</feature>
<dbReference type="SUPFAM" id="SSF55874">
    <property type="entry name" value="ATPase domain of HSP90 chaperone/DNA topoisomerase II/histidine kinase"/>
    <property type="match status" value="1"/>
</dbReference>
<dbReference type="Gene3D" id="3.30.565.10">
    <property type="entry name" value="Histidine kinase-like ATPase, C-terminal domain"/>
    <property type="match status" value="1"/>
</dbReference>
<keyword evidence="9 17" id="KW-0418">Kinase</keyword>
<evidence type="ECO:0000256" key="3">
    <source>
        <dbReference type="ARBA" id="ARBA00012438"/>
    </source>
</evidence>
<evidence type="ECO:0000313" key="18">
    <source>
        <dbReference type="Proteomes" id="UP000243297"/>
    </source>
</evidence>
<dbReference type="SUPFAM" id="SSF158472">
    <property type="entry name" value="HAMP domain-like"/>
    <property type="match status" value="1"/>
</dbReference>
<proteinExistence type="predicted"/>
<dbReference type="PROSITE" id="PS50885">
    <property type="entry name" value="HAMP"/>
    <property type="match status" value="1"/>
</dbReference>
<dbReference type="GO" id="GO:0000155">
    <property type="term" value="F:phosphorelay sensor kinase activity"/>
    <property type="evidence" value="ECO:0007669"/>
    <property type="project" value="InterPro"/>
</dbReference>
<dbReference type="InterPro" id="IPR003594">
    <property type="entry name" value="HATPase_dom"/>
</dbReference>
<keyword evidence="14" id="KW-0175">Coiled coil</keyword>
<dbReference type="PANTHER" id="PTHR45528">
    <property type="entry name" value="SENSOR HISTIDINE KINASE CPXA"/>
    <property type="match status" value="1"/>
</dbReference>
<keyword evidence="7" id="KW-0812">Transmembrane</keyword>
<dbReference type="Gene3D" id="1.10.287.130">
    <property type="match status" value="1"/>
</dbReference>
<dbReference type="CDD" id="cd06225">
    <property type="entry name" value="HAMP"/>
    <property type="match status" value="1"/>
</dbReference>
<evidence type="ECO:0000256" key="13">
    <source>
        <dbReference type="ARBA" id="ARBA00023136"/>
    </source>
</evidence>
<evidence type="ECO:0000256" key="7">
    <source>
        <dbReference type="ARBA" id="ARBA00022692"/>
    </source>
</evidence>
<keyword evidence="6" id="KW-0808">Transferase</keyword>
<keyword evidence="5" id="KW-0597">Phosphoprotein</keyword>
<dbReference type="SMART" id="SM00388">
    <property type="entry name" value="HisKA"/>
    <property type="match status" value="1"/>
</dbReference>
<evidence type="ECO:0000256" key="10">
    <source>
        <dbReference type="ARBA" id="ARBA00022840"/>
    </source>
</evidence>
<dbReference type="InterPro" id="IPR003661">
    <property type="entry name" value="HisK_dim/P_dom"/>
</dbReference>
<evidence type="ECO:0000259" key="16">
    <source>
        <dbReference type="PROSITE" id="PS50885"/>
    </source>
</evidence>
<protein>
    <recommendedName>
        <fullName evidence="3">histidine kinase</fullName>
        <ecNumber evidence="3">2.7.13.3</ecNumber>
    </recommendedName>
</protein>
<dbReference type="GO" id="GO:0005524">
    <property type="term" value="F:ATP binding"/>
    <property type="evidence" value="ECO:0007669"/>
    <property type="project" value="UniProtKB-KW"/>
</dbReference>
<dbReference type="EC" id="2.7.13.3" evidence="3"/>
<evidence type="ECO:0000256" key="6">
    <source>
        <dbReference type="ARBA" id="ARBA00022679"/>
    </source>
</evidence>
<feature type="coiled-coil region" evidence="14">
    <location>
        <begin position="398"/>
        <end position="435"/>
    </location>
</feature>
<dbReference type="CDD" id="cd00082">
    <property type="entry name" value="HisKA"/>
    <property type="match status" value="1"/>
</dbReference>
<dbReference type="PROSITE" id="PS50109">
    <property type="entry name" value="HIS_KIN"/>
    <property type="match status" value="1"/>
</dbReference>
<name>A0A1T4LC98_9FIRM</name>
<comment type="catalytic activity">
    <reaction evidence="1">
        <text>ATP + protein L-histidine = ADP + protein N-phospho-L-histidine.</text>
        <dbReference type="EC" id="2.7.13.3"/>
    </reaction>
</comment>
<reference evidence="18" key="1">
    <citation type="submission" date="2017-02" db="EMBL/GenBank/DDBJ databases">
        <authorList>
            <person name="Varghese N."/>
            <person name="Submissions S."/>
        </authorList>
    </citation>
    <scope>NUCLEOTIDE SEQUENCE [LARGE SCALE GENOMIC DNA]</scope>
    <source>
        <strain evidence="18">ATCC 25662</strain>
    </source>
</reference>
<evidence type="ECO:0000256" key="4">
    <source>
        <dbReference type="ARBA" id="ARBA00022475"/>
    </source>
</evidence>
<evidence type="ECO:0000256" key="12">
    <source>
        <dbReference type="ARBA" id="ARBA00023012"/>
    </source>
</evidence>
<dbReference type="InterPro" id="IPR005467">
    <property type="entry name" value="His_kinase_dom"/>
</dbReference>
<dbReference type="SMART" id="SM00304">
    <property type="entry name" value="HAMP"/>
    <property type="match status" value="1"/>
</dbReference>
<keyword evidence="12" id="KW-0902">Two-component regulatory system</keyword>
<evidence type="ECO:0000256" key="2">
    <source>
        <dbReference type="ARBA" id="ARBA00004651"/>
    </source>
</evidence>
<dbReference type="OrthoDB" id="9813151at2"/>
<evidence type="ECO:0000256" key="14">
    <source>
        <dbReference type="SAM" id="Coils"/>
    </source>
</evidence>
<dbReference type="FunFam" id="1.10.287.130:FF:000001">
    <property type="entry name" value="Two-component sensor histidine kinase"/>
    <property type="match status" value="1"/>
</dbReference>
<dbReference type="SUPFAM" id="SSF47384">
    <property type="entry name" value="Homodimeric domain of signal transducing histidine kinase"/>
    <property type="match status" value="1"/>
</dbReference>
<dbReference type="Pfam" id="PF00512">
    <property type="entry name" value="HisKA"/>
    <property type="match status" value="1"/>
</dbReference>
<sequence length="635" mass="73475">MKNKLSVRMVILFVTSFVLVLTLQAYQGIKGYVNNYIVMNSNQNYFIPIREAYHDLNSLIVKSNNIYDQSFKEYIDQFVQQLERYSQKSFILDADYNVVFESELNHNYIDLIEYPNTDKQNTYYIDLSALSDDIKRNIIDSLKDVKEARVDISGVKTEKKYYSVDGDKVRDIDGRVVGEVSSHGEMMLADSTWINNKKNVQIISPTYLAINGNTIIDGDTSNMMESLLLDSYSDDDYLYGQGQTGSMYLQYNLINQNDVFDDVLEKIKNDKTHGFNKSKIYGGYEFMPLEIDGKYYLYARLPIYNGTLNDDTDETRKGYMIFLLYYPKISSNMTLQYVKDNAFTYSIALILAVLLSWLCTKIIVDPIKKIQSVAKKIENHDFDEKLKIKDSTEIGSLADSINEMSDKLKNTMSSLENEIEQVRLLEKTRKEFVANFTHEMKTPIAIINGYSELIEETEDEEKRKQYLKIIDEETQKINKLVKSMLELSKLELHKVDLKLEDVDIESLLTKIIDSYECLLKDKHILVEMNIKESIIHCDEEQMQSVFTNMISNAIHHVKDHGKIKIELSLNEFSIENEGEQIPDDRLEVLWNAFESGHKQGTGLGLAICKNILDLHGFHYDVINSNDGVKFRIFFN</sequence>
<evidence type="ECO:0000313" key="17">
    <source>
        <dbReference type="EMBL" id="SJZ52359.1"/>
    </source>
</evidence>
<gene>
    <name evidence="17" type="ORF">SAMN02745191_0827</name>
</gene>
<keyword evidence="4" id="KW-1003">Cell membrane</keyword>
<keyword evidence="13" id="KW-0472">Membrane</keyword>
<accession>A0A1T4LC98</accession>
<dbReference type="Pfam" id="PF02518">
    <property type="entry name" value="HATPase_c"/>
    <property type="match status" value="1"/>
</dbReference>
<dbReference type="STRING" id="118967.SAMN02745191_0827"/>
<keyword evidence="18" id="KW-1185">Reference proteome</keyword>
<evidence type="ECO:0000259" key="15">
    <source>
        <dbReference type="PROSITE" id="PS50109"/>
    </source>
</evidence>
<dbReference type="PANTHER" id="PTHR45528:SF1">
    <property type="entry name" value="SENSOR HISTIDINE KINASE CPXA"/>
    <property type="match status" value="1"/>
</dbReference>
<evidence type="ECO:0000256" key="5">
    <source>
        <dbReference type="ARBA" id="ARBA00022553"/>
    </source>
</evidence>
<dbReference type="InterPro" id="IPR003660">
    <property type="entry name" value="HAMP_dom"/>
</dbReference>
<dbReference type="InterPro" id="IPR036097">
    <property type="entry name" value="HisK_dim/P_sf"/>
</dbReference>
<evidence type="ECO:0000256" key="11">
    <source>
        <dbReference type="ARBA" id="ARBA00022989"/>
    </source>
</evidence>
<feature type="domain" description="HAMP" evidence="16">
    <location>
        <begin position="361"/>
        <end position="413"/>
    </location>
</feature>
<keyword evidence="8" id="KW-0547">Nucleotide-binding</keyword>
<organism evidence="17 18">
    <name type="scientific">Anaerorhabdus furcosa</name>
    <dbReference type="NCBI Taxonomy" id="118967"/>
    <lineage>
        <taxon>Bacteria</taxon>
        <taxon>Bacillati</taxon>
        <taxon>Bacillota</taxon>
        <taxon>Erysipelotrichia</taxon>
        <taxon>Erysipelotrichales</taxon>
        <taxon>Erysipelotrichaceae</taxon>
        <taxon>Anaerorhabdus</taxon>
    </lineage>
</organism>